<name>A0A9X9HVK2_NEISU</name>
<dbReference type="EMBL" id="CP073115">
    <property type="protein sequence ID" value="UTG70665.1"/>
    <property type="molecule type" value="Genomic_DNA"/>
</dbReference>
<proteinExistence type="predicted"/>
<gene>
    <name evidence="2" type="ORF">KCG54_05020</name>
</gene>
<evidence type="ECO:0000313" key="2">
    <source>
        <dbReference type="EMBL" id="UTG70665.1"/>
    </source>
</evidence>
<sequence>MKINYLEIKGFKSIQNVELKDVSPFMVLAGANGTGKSNFVDALAFLSKVIDMGVSKAVSEFGGVKNLIDPKQKNEIISYRINAEIEEQVYEYEIDILLSKSSLLPSLPTVPVSVKHEYLKIFKNGKTIFDSSEEARKLELKKKEGNENKFVEYLSSILLGITGGTVLGALKNSDEMSKEIVKGAMTGIILKFLSDNKNSLDTSILYQNNSFNLLKDVKIFRIDPFKIKDLRNNANNPEKLNTDGSNIAAVLEHLEDNDELREQIIEWMGVIVPEMQQLSVQTQKIDDSKGLFFEEDSGNRFPAHMVSDGTIYALCLLVAVLTRVKQPGITIIEEPERGLHPKAISELIGFIREYVSPHHPIILTTHSESVVRSLELEELYFVSKSQGKTQIKDVRKSGVDKNKIPLDTAWLTNLLGGGLPW</sequence>
<feature type="domain" description="ATPase AAA-type core" evidence="1">
    <location>
        <begin position="25"/>
        <end position="143"/>
    </location>
</feature>
<evidence type="ECO:0000313" key="3">
    <source>
        <dbReference type="Proteomes" id="UP001057296"/>
    </source>
</evidence>
<dbReference type="RefSeq" id="WP_219088520.1">
    <property type="nucleotide sequence ID" value="NZ_CP073115.1"/>
</dbReference>
<dbReference type="AlphaFoldDB" id="A0A9X9HVK2"/>
<protein>
    <submittedName>
        <fullName evidence="2">AAA family ATPase</fullName>
    </submittedName>
</protein>
<dbReference type="InterPro" id="IPR014555">
    <property type="entry name" value="RecF-like"/>
</dbReference>
<dbReference type="PIRSF" id="PIRSF029347">
    <property type="entry name" value="RecF"/>
    <property type="match status" value="1"/>
</dbReference>
<feature type="domain" description="ATPase AAA-type core" evidence="1">
    <location>
        <begin position="259"/>
        <end position="371"/>
    </location>
</feature>
<dbReference type="PANTHER" id="PTHR40396">
    <property type="entry name" value="ATPASE-LIKE PROTEIN"/>
    <property type="match status" value="1"/>
</dbReference>
<reference evidence="2" key="1">
    <citation type="submission" date="2021-04" db="EMBL/GenBank/DDBJ databases">
        <title>Characterizing Neisseria spp. as novel respiratory pathobionts in bronchiectasis.</title>
        <authorList>
            <person name="Li L."/>
            <person name="Mac Aogain M."/>
            <person name="Xu T."/>
            <person name="Jaggi T.K."/>
            <person name="Chan L.Y."/>
            <person name="Keir H.R."/>
            <person name="Dicker A.J."/>
            <person name="Qu J."/>
            <person name="Liu Y."/>
            <person name="Chen H.S."/>
            <person name="Koh M.S."/>
            <person name="Ong T.H."/>
            <person name="Lim A.Y.H."/>
            <person name="Abisheganaden J."/>
            <person name="Low T.B."/>
            <person name="Oliver B.G."/>
            <person name="Tan N.S."/>
            <person name="Fang M."/>
            <person name="Chalmers J.D."/>
            <person name="Chotirmall S.H."/>
        </authorList>
    </citation>
    <scope>NUCLEOTIDE SEQUENCE</scope>
    <source>
        <strain evidence="2">TT0077</strain>
    </source>
</reference>
<dbReference type="InterPro" id="IPR003959">
    <property type="entry name" value="ATPase_AAA_core"/>
</dbReference>
<dbReference type="Proteomes" id="UP001057296">
    <property type="component" value="Chromosome"/>
</dbReference>
<dbReference type="GO" id="GO:0016887">
    <property type="term" value="F:ATP hydrolysis activity"/>
    <property type="evidence" value="ECO:0007669"/>
    <property type="project" value="InterPro"/>
</dbReference>
<dbReference type="PANTHER" id="PTHR40396:SF1">
    <property type="entry name" value="ATPASE AAA-TYPE CORE DOMAIN-CONTAINING PROTEIN"/>
    <property type="match status" value="1"/>
</dbReference>
<dbReference type="Pfam" id="PF13304">
    <property type="entry name" value="AAA_21"/>
    <property type="match status" value="2"/>
</dbReference>
<organism evidence="2 3">
    <name type="scientific">Neisseria subflava</name>
    <dbReference type="NCBI Taxonomy" id="28449"/>
    <lineage>
        <taxon>Bacteria</taxon>
        <taxon>Pseudomonadati</taxon>
        <taxon>Pseudomonadota</taxon>
        <taxon>Betaproteobacteria</taxon>
        <taxon>Neisseriales</taxon>
        <taxon>Neisseriaceae</taxon>
        <taxon>Neisseria</taxon>
    </lineage>
</organism>
<dbReference type="GO" id="GO:0005524">
    <property type="term" value="F:ATP binding"/>
    <property type="evidence" value="ECO:0007669"/>
    <property type="project" value="InterPro"/>
</dbReference>
<accession>A0A9X9HVK2</accession>
<evidence type="ECO:0000259" key="1">
    <source>
        <dbReference type="Pfam" id="PF13304"/>
    </source>
</evidence>